<proteinExistence type="predicted"/>
<evidence type="ECO:0000313" key="2">
    <source>
        <dbReference type="EMBL" id="GAA4503895.1"/>
    </source>
</evidence>
<reference evidence="3" key="1">
    <citation type="journal article" date="2019" name="Int. J. Syst. Evol. Microbiol.">
        <title>The Global Catalogue of Microorganisms (GCM) 10K type strain sequencing project: providing services to taxonomists for standard genome sequencing and annotation.</title>
        <authorList>
            <consortium name="The Broad Institute Genomics Platform"/>
            <consortium name="The Broad Institute Genome Sequencing Center for Infectious Disease"/>
            <person name="Wu L."/>
            <person name="Ma J."/>
        </authorList>
    </citation>
    <scope>NUCLEOTIDE SEQUENCE [LARGE SCALE GENOMIC DNA]</scope>
    <source>
        <strain evidence="3">JCM 32226</strain>
    </source>
</reference>
<sequence length="62" mass="6612">MLKYLLLSCSILLVGQQAAYANCNPASGTKSACKQMEENEAIRASAKRNILEALKKSKAPAA</sequence>
<evidence type="ECO:0000256" key="1">
    <source>
        <dbReference type="SAM" id="SignalP"/>
    </source>
</evidence>
<dbReference type="Proteomes" id="UP001501321">
    <property type="component" value="Unassembled WGS sequence"/>
</dbReference>
<evidence type="ECO:0000313" key="3">
    <source>
        <dbReference type="Proteomes" id="UP001501321"/>
    </source>
</evidence>
<dbReference type="EMBL" id="BAABFC010000028">
    <property type="protein sequence ID" value="GAA4503895.1"/>
    <property type="molecule type" value="Genomic_DNA"/>
</dbReference>
<accession>A0ABP8QI98</accession>
<comment type="caution">
    <text evidence="2">The sequence shown here is derived from an EMBL/GenBank/DDBJ whole genome shotgun (WGS) entry which is preliminary data.</text>
</comment>
<keyword evidence="3" id="KW-1185">Reference proteome</keyword>
<gene>
    <name evidence="2" type="ORF">GCM10023095_30880</name>
</gene>
<dbReference type="RefSeq" id="WP_345014743.1">
    <property type="nucleotide sequence ID" value="NZ_BAABFC010000028.1"/>
</dbReference>
<organism evidence="2 3">
    <name type="scientific">Pseudaeromonas paramecii</name>
    <dbReference type="NCBI Taxonomy" id="2138166"/>
    <lineage>
        <taxon>Bacteria</taxon>
        <taxon>Pseudomonadati</taxon>
        <taxon>Pseudomonadota</taxon>
        <taxon>Gammaproteobacteria</taxon>
        <taxon>Aeromonadales</taxon>
        <taxon>Aeromonadaceae</taxon>
        <taxon>Pseudaeromonas</taxon>
    </lineage>
</organism>
<name>A0ABP8QI98_9GAMM</name>
<keyword evidence="1" id="KW-0732">Signal</keyword>
<feature type="chain" id="PRO_5047440454" evidence="1">
    <location>
        <begin position="22"/>
        <end position="62"/>
    </location>
</feature>
<feature type="signal peptide" evidence="1">
    <location>
        <begin position="1"/>
        <end position="21"/>
    </location>
</feature>
<protein>
    <submittedName>
        <fullName evidence="2">Uncharacterized protein</fullName>
    </submittedName>
</protein>